<organism evidence="11 12">
    <name type="scientific">Ceratocystis fimbriata CBS 114723</name>
    <dbReference type="NCBI Taxonomy" id="1035309"/>
    <lineage>
        <taxon>Eukaryota</taxon>
        <taxon>Fungi</taxon>
        <taxon>Dikarya</taxon>
        <taxon>Ascomycota</taxon>
        <taxon>Pezizomycotina</taxon>
        <taxon>Sordariomycetes</taxon>
        <taxon>Hypocreomycetidae</taxon>
        <taxon>Microascales</taxon>
        <taxon>Ceratocystidaceae</taxon>
        <taxon>Ceratocystis</taxon>
    </lineage>
</organism>
<comment type="subunit">
    <text evidence="9">Component of the Mediator complex.</text>
</comment>
<keyword evidence="5 9" id="KW-0010">Activator</keyword>
<evidence type="ECO:0000313" key="12">
    <source>
        <dbReference type="Proteomes" id="UP000222788"/>
    </source>
</evidence>
<keyword evidence="4 9" id="KW-0805">Transcription regulation</keyword>
<feature type="region of interest" description="Disordered" evidence="10">
    <location>
        <begin position="259"/>
        <end position="279"/>
    </location>
</feature>
<dbReference type="AlphaFoldDB" id="A0A2C5WXS2"/>
<keyword evidence="7 9" id="KW-0539">Nucleus</keyword>
<dbReference type="InterPro" id="IPR013942">
    <property type="entry name" value="Mediator_Med19_fun"/>
</dbReference>
<evidence type="ECO:0000256" key="5">
    <source>
        <dbReference type="ARBA" id="ARBA00023159"/>
    </source>
</evidence>
<feature type="compositionally biased region" description="Polar residues" evidence="10">
    <location>
        <begin position="327"/>
        <end position="337"/>
    </location>
</feature>
<feature type="compositionally biased region" description="Polar residues" evidence="10">
    <location>
        <begin position="259"/>
        <end position="268"/>
    </location>
</feature>
<dbReference type="Pfam" id="PF08633">
    <property type="entry name" value="Rox3"/>
    <property type="match status" value="1"/>
</dbReference>
<name>A0A2C5WXS2_9PEZI</name>
<feature type="region of interest" description="Disordered" evidence="10">
    <location>
        <begin position="1"/>
        <end position="46"/>
    </location>
</feature>
<dbReference type="EMBL" id="APWK03000070">
    <property type="protein sequence ID" value="PHH52358.1"/>
    <property type="molecule type" value="Genomic_DNA"/>
</dbReference>
<evidence type="ECO:0000256" key="7">
    <source>
        <dbReference type="ARBA" id="ARBA00023242"/>
    </source>
</evidence>
<feature type="compositionally biased region" description="Low complexity" evidence="10">
    <location>
        <begin position="1"/>
        <end position="19"/>
    </location>
</feature>
<keyword evidence="12" id="KW-1185">Reference proteome</keyword>
<evidence type="ECO:0000256" key="4">
    <source>
        <dbReference type="ARBA" id="ARBA00023015"/>
    </source>
</evidence>
<feature type="region of interest" description="Disordered" evidence="10">
    <location>
        <begin position="292"/>
        <end position="348"/>
    </location>
</feature>
<evidence type="ECO:0000256" key="9">
    <source>
        <dbReference type="RuleBase" id="RU364151"/>
    </source>
</evidence>
<comment type="similarity">
    <text evidence="2 9">Belongs to the Mediator complex subunit 19 family.</text>
</comment>
<reference evidence="11 12" key="2">
    <citation type="journal article" date="2013" name="IMA Fungus">
        <title>IMA Genome-F 1: Ceratocystis fimbriata: Draft nuclear genome sequence for the plant pathogen, Ceratocystis fimbriata.</title>
        <authorList>
            <person name="Wilken P.M."/>
            <person name="Steenkamp E.T."/>
            <person name="Wingfield M.J."/>
            <person name="de Beer Z.W."/>
            <person name="Wingfield B.D."/>
        </authorList>
    </citation>
    <scope>NUCLEOTIDE SEQUENCE [LARGE SCALE GENOMIC DNA]</scope>
    <source>
        <strain evidence="11 12">CBS 114723</strain>
    </source>
</reference>
<dbReference type="GO" id="GO:0016592">
    <property type="term" value="C:mediator complex"/>
    <property type="evidence" value="ECO:0007669"/>
    <property type="project" value="InterPro"/>
</dbReference>
<dbReference type="OrthoDB" id="2160599at2759"/>
<evidence type="ECO:0000256" key="6">
    <source>
        <dbReference type="ARBA" id="ARBA00023163"/>
    </source>
</evidence>
<reference evidence="11 12" key="1">
    <citation type="journal article" date="2013" name="Fungal Biol.">
        <title>Analysis of microsatellite markers in the genome of the plant pathogen Ceratocystis fimbriata.</title>
        <authorList>
            <person name="Simpson M.C."/>
            <person name="Wilken P.M."/>
            <person name="Coetzee M.P."/>
            <person name="Wingfield M.J."/>
            <person name="Wingfield B.D."/>
        </authorList>
    </citation>
    <scope>NUCLEOTIDE SEQUENCE [LARGE SCALE GENOMIC DNA]</scope>
    <source>
        <strain evidence="11 12">CBS 114723</strain>
    </source>
</reference>
<evidence type="ECO:0000256" key="10">
    <source>
        <dbReference type="SAM" id="MobiDB-lite"/>
    </source>
</evidence>
<evidence type="ECO:0000256" key="8">
    <source>
        <dbReference type="ARBA" id="ARBA00032018"/>
    </source>
</evidence>
<evidence type="ECO:0000256" key="3">
    <source>
        <dbReference type="ARBA" id="ARBA00019615"/>
    </source>
</evidence>
<comment type="function">
    <text evidence="9">Component of the Mediator complex, a coactivator involved in the regulated transcription of nearly all RNA polymerase II-dependent genes. Mediator functions as a bridge to convey information from gene-specific regulatory proteins to the basal RNA polymerase II transcription machinery. Mediator is recruited to promoters by direct interactions with regulatory proteins and serves as a scaffold for the assembly of a functional preinitiation complex with RNA polymerase II and the general transcription factors.</text>
</comment>
<evidence type="ECO:0000313" key="11">
    <source>
        <dbReference type="EMBL" id="PHH52358.1"/>
    </source>
</evidence>
<dbReference type="GO" id="GO:0006357">
    <property type="term" value="P:regulation of transcription by RNA polymerase II"/>
    <property type="evidence" value="ECO:0007669"/>
    <property type="project" value="InterPro"/>
</dbReference>
<dbReference type="GO" id="GO:0003712">
    <property type="term" value="F:transcription coregulator activity"/>
    <property type="evidence" value="ECO:0007669"/>
    <property type="project" value="InterPro"/>
</dbReference>
<accession>A0A2C5WXS2</accession>
<dbReference type="STRING" id="1035309.A0A2C5WXS2"/>
<dbReference type="Proteomes" id="UP000222788">
    <property type="component" value="Unassembled WGS sequence"/>
</dbReference>
<keyword evidence="6 9" id="KW-0804">Transcription</keyword>
<protein>
    <recommendedName>
        <fullName evidence="3 9">Mediator of RNA polymerase II transcription subunit 19</fullName>
    </recommendedName>
    <alternativeName>
        <fullName evidence="8 9">Mediator complex subunit 19</fullName>
    </alternativeName>
</protein>
<comment type="subcellular location">
    <subcellularLocation>
        <location evidence="1 9">Nucleus</location>
    </subcellularLocation>
</comment>
<evidence type="ECO:0000256" key="1">
    <source>
        <dbReference type="ARBA" id="ARBA00004123"/>
    </source>
</evidence>
<proteinExistence type="inferred from homology"/>
<feature type="compositionally biased region" description="Polar residues" evidence="10">
    <location>
        <begin position="20"/>
        <end position="33"/>
    </location>
</feature>
<sequence length="348" mass="37783">MNCHPQTPQSPSQLSLAPSDSFNGMPSGSTLGTLPTPAHSVNGGNSQQEYVMDDLISKRKRSIDDTGDNAFKRLHIDTGTVGIEALHEEVGPKYLLLKQPVPAVKYPVSNDFFPMFGLSSVATELARVKPNGDKNILRKSFKNQLKRLKIDGGYDTKKDQREDNDPDGLLNMIFMPEDVWYANHVKEKELMDGFSAPTTASLSRASVMSRGKIRKEAWDSYILGSLDSGLSFMENNIIPSSAPNTPAGSASGMLAKQKISSNGSSGLNGQVADPLRPRRNIKKRSYADCGYEGYPETFNEDDHADGGYSTGDGDDRSGQKRRKKNAGNMSSIPTGMRQQAYGPGVVGA</sequence>
<evidence type="ECO:0000256" key="2">
    <source>
        <dbReference type="ARBA" id="ARBA00009259"/>
    </source>
</evidence>
<comment type="caution">
    <text evidence="11">The sequence shown here is derived from an EMBL/GenBank/DDBJ whole genome shotgun (WGS) entry which is preliminary data.</text>
</comment>
<gene>
    <name evidence="11" type="primary">ROX3</name>
    <name evidence="9" type="synonym">MED19</name>
    <name evidence="11" type="ORF">CFIMG_004633RA</name>
</gene>